<comment type="caution">
    <text evidence="1">The sequence shown here is derived from an EMBL/GenBank/DDBJ whole genome shotgun (WGS) entry which is preliminary data.</text>
</comment>
<evidence type="ECO:0000313" key="2">
    <source>
        <dbReference type="Proteomes" id="UP001239795"/>
    </source>
</evidence>
<dbReference type="EMBL" id="MLGG01000035">
    <property type="protein sequence ID" value="KAK1453983.1"/>
    <property type="molecule type" value="Genomic_DNA"/>
</dbReference>
<proteinExistence type="predicted"/>
<protein>
    <submittedName>
        <fullName evidence="1">Uncharacterized protein</fullName>
    </submittedName>
</protein>
<dbReference type="AlphaFoldDB" id="A0AAI9UB32"/>
<gene>
    <name evidence="1" type="ORF">CMEL01_05642</name>
</gene>
<organism evidence="1 2">
    <name type="scientific">Colletotrichum melonis</name>
    <dbReference type="NCBI Taxonomy" id="1209925"/>
    <lineage>
        <taxon>Eukaryota</taxon>
        <taxon>Fungi</taxon>
        <taxon>Dikarya</taxon>
        <taxon>Ascomycota</taxon>
        <taxon>Pezizomycotina</taxon>
        <taxon>Sordariomycetes</taxon>
        <taxon>Hypocreomycetidae</taxon>
        <taxon>Glomerellales</taxon>
        <taxon>Glomerellaceae</taxon>
        <taxon>Colletotrichum</taxon>
        <taxon>Colletotrichum acutatum species complex</taxon>
    </lineage>
</organism>
<evidence type="ECO:0000313" key="1">
    <source>
        <dbReference type="EMBL" id="KAK1453983.1"/>
    </source>
</evidence>
<reference evidence="1 2" key="1">
    <citation type="submission" date="2016-10" db="EMBL/GenBank/DDBJ databases">
        <title>The genome sequence of Colletotrichum fioriniae PJ7.</title>
        <authorList>
            <person name="Baroncelli R."/>
        </authorList>
    </citation>
    <scope>NUCLEOTIDE SEQUENCE [LARGE SCALE GENOMIC DNA]</scope>
    <source>
        <strain evidence="1">Col 31</strain>
    </source>
</reference>
<keyword evidence="2" id="KW-1185">Reference proteome</keyword>
<dbReference type="Proteomes" id="UP001239795">
    <property type="component" value="Unassembled WGS sequence"/>
</dbReference>
<name>A0AAI9UB32_9PEZI</name>
<sequence length="58" mass="6637">MRDRGKTYHHSTTIDRDRVTCFKIGLPLMLIAGKSEERLARYTTGLIALSTIFHSTKQ</sequence>
<accession>A0AAI9UB32</accession>